<dbReference type="InterPro" id="IPR025799">
    <property type="entry name" value="Arg_MeTrfase"/>
</dbReference>
<dbReference type="Gene3D" id="3.40.50.150">
    <property type="entry name" value="Vaccinia Virus protein VP39"/>
    <property type="match status" value="1"/>
</dbReference>
<dbReference type="STRING" id="670386.D3B3U2"/>
<dbReference type="Proteomes" id="UP000001396">
    <property type="component" value="Unassembled WGS sequence"/>
</dbReference>
<dbReference type="Pfam" id="PF22528">
    <property type="entry name" value="PRMT_C"/>
    <property type="match status" value="1"/>
</dbReference>
<feature type="compositionally biased region" description="Acidic residues" evidence="5">
    <location>
        <begin position="72"/>
        <end position="90"/>
    </location>
</feature>
<dbReference type="GeneID" id="31358586"/>
<dbReference type="SUPFAM" id="SSF53335">
    <property type="entry name" value="S-adenosyl-L-methionine-dependent methyltransferases"/>
    <property type="match status" value="1"/>
</dbReference>
<dbReference type="GO" id="GO:0032259">
    <property type="term" value="P:methylation"/>
    <property type="evidence" value="ECO:0007669"/>
    <property type="project" value="UniProtKB-KW"/>
</dbReference>
<dbReference type="PANTHER" id="PTHR11006">
    <property type="entry name" value="PROTEIN ARGININE N-METHYLTRANSFERASE"/>
    <property type="match status" value="1"/>
</dbReference>
<sequence length="533" mass="61949">MSENQEFLRQLNQEKSDLVKQMRDEIKMEMIIEMTQKETYNVNDLLLALPLPSQPNDNQQQQQQQQQQPVGEDTEEDEYDDGDEEEEEEILNTHIPVPSPVVASSAAVSIDRKSNLKGVQVEQELEDESYNWKTSEWDHTQRDYYAFNHPYQPSDTYEDHEYFTSYSRVSIHNEMVFDKRRTEAYYQAIMKSKQLFKDKVVMDVGCGTGLLSCFCAMAGAKRVYAVEASDMAFNAELIVNRNNLQDKVRIYKGKVEHIAFPEYVDIIVSEWMGAFLIFESMLESVIYARDHLLKPNGILFPSKAALYVSPVRVDSLMDSKINCWNNVYGLDMSPLIPFAQQETLNKTIRDHYLETTDILDDPFILRYLDLSTITIDSLSRTVLNFNFKLPNGAFHGFASWFSVYFECLDRQENQEYNHHHHWVIDIDGNLVEKSKCDSHQTKLSPQPFEMSSNTLELATAPGTGSTHWKQLLFLFEQPKDIYHHQVDKQSTASIQGTMRVSQHQTYRRHWWVEFSATQTVNSTRSGSYQNYLI</sequence>
<gene>
    <name evidence="7" type="primary">prmt2</name>
    <name evidence="7" type="ORF">PPL_03063</name>
</gene>
<proteinExistence type="predicted"/>
<dbReference type="GO" id="GO:0016274">
    <property type="term" value="F:protein-arginine N-methyltransferase activity"/>
    <property type="evidence" value="ECO:0007669"/>
    <property type="project" value="InterPro"/>
</dbReference>
<dbReference type="RefSeq" id="XP_020436107.1">
    <property type="nucleotide sequence ID" value="XM_020574035.1"/>
</dbReference>
<dbReference type="AlphaFoldDB" id="D3B3U2"/>
<evidence type="ECO:0000256" key="3">
    <source>
        <dbReference type="ARBA" id="ARBA00022691"/>
    </source>
</evidence>
<evidence type="ECO:0000313" key="8">
    <source>
        <dbReference type="Proteomes" id="UP000001396"/>
    </source>
</evidence>
<dbReference type="PROSITE" id="PS51678">
    <property type="entry name" value="SAM_MT_PRMT"/>
    <property type="match status" value="1"/>
</dbReference>
<evidence type="ECO:0000256" key="5">
    <source>
        <dbReference type="SAM" id="MobiDB-lite"/>
    </source>
</evidence>
<dbReference type="InterPro" id="IPR029063">
    <property type="entry name" value="SAM-dependent_MTases_sf"/>
</dbReference>
<dbReference type="FunFam" id="3.40.50.150:FF:000016">
    <property type="entry name" value="Protein arginine N-methyltransferase 6"/>
    <property type="match status" value="1"/>
</dbReference>
<reference evidence="7 8" key="1">
    <citation type="journal article" date="2011" name="Genome Res.">
        <title>Phylogeny-wide analysis of social amoeba genomes highlights ancient origins for complex intercellular communication.</title>
        <authorList>
            <person name="Heidel A.J."/>
            <person name="Lawal H.M."/>
            <person name="Felder M."/>
            <person name="Schilde C."/>
            <person name="Helps N.R."/>
            <person name="Tunggal B."/>
            <person name="Rivero F."/>
            <person name="John U."/>
            <person name="Schleicher M."/>
            <person name="Eichinger L."/>
            <person name="Platzer M."/>
            <person name="Noegel A.A."/>
            <person name="Schaap P."/>
            <person name="Gloeckner G."/>
        </authorList>
    </citation>
    <scope>NUCLEOTIDE SEQUENCE [LARGE SCALE GENOMIC DNA]</scope>
    <source>
        <strain evidence="8">ATCC 26659 / Pp 5 / PN500</strain>
    </source>
</reference>
<name>D3B3U2_HETP5</name>
<feature type="region of interest" description="Disordered" evidence="5">
    <location>
        <begin position="46"/>
        <end position="98"/>
    </location>
</feature>
<dbReference type="GO" id="GO:0042054">
    <property type="term" value="F:histone methyltransferase activity"/>
    <property type="evidence" value="ECO:0007669"/>
    <property type="project" value="TreeGrafter"/>
</dbReference>
<dbReference type="Pfam" id="PF06325">
    <property type="entry name" value="PrmA"/>
    <property type="match status" value="1"/>
</dbReference>
<dbReference type="Gene3D" id="2.70.160.11">
    <property type="entry name" value="Hnrnp arginine n-methyltransferase1"/>
    <property type="match status" value="1"/>
</dbReference>
<keyword evidence="1 4" id="KW-0489">Methyltransferase</keyword>
<evidence type="ECO:0000256" key="2">
    <source>
        <dbReference type="ARBA" id="ARBA00022679"/>
    </source>
</evidence>
<dbReference type="InterPro" id="IPR055135">
    <property type="entry name" value="PRMT_dom"/>
</dbReference>
<keyword evidence="8" id="KW-1185">Reference proteome</keyword>
<feature type="compositionally biased region" description="Low complexity" evidence="5">
    <location>
        <begin position="59"/>
        <end position="68"/>
    </location>
</feature>
<accession>D3B3U2</accession>
<dbReference type="OMA" id="AAYYHAI"/>
<feature type="domain" description="Protein arginine N-methyltransferase" evidence="6">
    <location>
        <begin position="303"/>
        <end position="408"/>
    </location>
</feature>
<protein>
    <submittedName>
        <fullName evidence="7">Protein arginine methyltransferase</fullName>
    </submittedName>
</protein>
<evidence type="ECO:0000256" key="1">
    <source>
        <dbReference type="ARBA" id="ARBA00022603"/>
    </source>
</evidence>
<comment type="caution">
    <text evidence="7">The sequence shown here is derived from an EMBL/GenBank/DDBJ whole genome shotgun (WGS) entry which is preliminary data.</text>
</comment>
<organism evidence="7 8">
    <name type="scientific">Heterostelium pallidum (strain ATCC 26659 / Pp 5 / PN500)</name>
    <name type="common">Cellular slime mold</name>
    <name type="synonym">Polysphondylium pallidum</name>
    <dbReference type="NCBI Taxonomy" id="670386"/>
    <lineage>
        <taxon>Eukaryota</taxon>
        <taxon>Amoebozoa</taxon>
        <taxon>Evosea</taxon>
        <taxon>Eumycetozoa</taxon>
        <taxon>Dictyostelia</taxon>
        <taxon>Acytosteliales</taxon>
        <taxon>Acytosteliaceae</taxon>
        <taxon>Heterostelium</taxon>
    </lineage>
</organism>
<evidence type="ECO:0000313" key="7">
    <source>
        <dbReference type="EMBL" id="EFA83990.1"/>
    </source>
</evidence>
<dbReference type="EMBL" id="ADBJ01000010">
    <property type="protein sequence ID" value="EFA83990.1"/>
    <property type="molecule type" value="Genomic_DNA"/>
</dbReference>
<dbReference type="CDD" id="cd02440">
    <property type="entry name" value="AdoMet_MTases"/>
    <property type="match status" value="1"/>
</dbReference>
<evidence type="ECO:0000256" key="4">
    <source>
        <dbReference type="PROSITE-ProRule" id="PRU01015"/>
    </source>
</evidence>
<evidence type="ECO:0000259" key="6">
    <source>
        <dbReference type="Pfam" id="PF22528"/>
    </source>
</evidence>
<dbReference type="PANTHER" id="PTHR11006:SF73">
    <property type="entry name" value="PROTEIN ARGININE N-METHYLTRANSFERASE 6"/>
    <property type="match status" value="1"/>
</dbReference>
<keyword evidence="3 4" id="KW-0949">S-adenosyl-L-methionine</keyword>
<keyword evidence="2 4" id="KW-0808">Transferase</keyword>
<dbReference type="InParanoid" id="D3B3U2"/>